<gene>
    <name evidence="2" type="ORF">GCWU0000282_001026</name>
</gene>
<dbReference type="AlphaFoldDB" id="V2XNV2"/>
<dbReference type="Proteomes" id="UP000018227">
    <property type="component" value="Unassembled WGS sequence"/>
</dbReference>
<dbReference type="CDD" id="cd00158">
    <property type="entry name" value="RHOD"/>
    <property type="match status" value="1"/>
</dbReference>
<dbReference type="eggNOG" id="COG0607">
    <property type="taxonomic scope" value="Bacteria"/>
</dbReference>
<dbReference type="Pfam" id="PF00581">
    <property type="entry name" value="Rhodanese"/>
    <property type="match status" value="1"/>
</dbReference>
<organism evidence="2 3">
    <name type="scientific">Catonella morbi ATCC 51271</name>
    <dbReference type="NCBI Taxonomy" id="592026"/>
    <lineage>
        <taxon>Bacteria</taxon>
        <taxon>Bacillati</taxon>
        <taxon>Bacillota</taxon>
        <taxon>Clostridia</taxon>
        <taxon>Lachnospirales</taxon>
        <taxon>Lachnospiraceae</taxon>
        <taxon>Catonella</taxon>
    </lineage>
</organism>
<comment type="caution">
    <text evidence="2">The sequence shown here is derived from an EMBL/GenBank/DDBJ whole genome shotgun (WGS) entry which is preliminary data.</text>
</comment>
<evidence type="ECO:0000313" key="2">
    <source>
        <dbReference type="EMBL" id="ESL03859.1"/>
    </source>
</evidence>
<dbReference type="STRING" id="592026.GCWU0000282_001026"/>
<proteinExistence type="predicted"/>
<dbReference type="EMBL" id="ACIL03000007">
    <property type="protein sequence ID" value="ESL03859.1"/>
    <property type="molecule type" value="Genomic_DNA"/>
</dbReference>
<evidence type="ECO:0000259" key="1">
    <source>
        <dbReference type="PROSITE" id="PS50206"/>
    </source>
</evidence>
<accession>V2XNV2</accession>
<dbReference type="PROSITE" id="PS50206">
    <property type="entry name" value="RHODANESE_3"/>
    <property type="match status" value="1"/>
</dbReference>
<dbReference type="SMART" id="SM00450">
    <property type="entry name" value="RHOD"/>
    <property type="match status" value="1"/>
</dbReference>
<name>V2XNV2_9FIRM</name>
<dbReference type="Gene3D" id="3.40.250.10">
    <property type="entry name" value="Rhodanese-like domain"/>
    <property type="match status" value="1"/>
</dbReference>
<dbReference type="SUPFAM" id="SSF52821">
    <property type="entry name" value="Rhodanese/Cell cycle control phosphatase"/>
    <property type="match status" value="1"/>
</dbReference>
<keyword evidence="3" id="KW-1185">Reference proteome</keyword>
<sequence>MLFIVTVEICNKSEGDYAMKKTRIIALLAALTLTVGSTALVTGCGKKEDTTASKSTASAASTKSTASAASTASTTEYQYISAEEVLKVTDSHILDVREEANYKKGAIEGSEWQPIFPLEDTSLEAAMKEYATSKLNDGKNIYIVCNSGKRGAEKTTKILVEAGIDKSKIFTVEGGAKALAEIDGALKPVK</sequence>
<protein>
    <recommendedName>
        <fullName evidence="1">Rhodanese domain-containing protein</fullName>
    </recommendedName>
</protein>
<dbReference type="InterPro" id="IPR001763">
    <property type="entry name" value="Rhodanese-like_dom"/>
</dbReference>
<dbReference type="OrthoDB" id="9800872at2"/>
<dbReference type="InterPro" id="IPR036873">
    <property type="entry name" value="Rhodanese-like_dom_sf"/>
</dbReference>
<dbReference type="HOGENOM" id="CLU_130331_0_0_9"/>
<evidence type="ECO:0000313" key="3">
    <source>
        <dbReference type="Proteomes" id="UP000018227"/>
    </source>
</evidence>
<feature type="domain" description="Rhodanese" evidence="1">
    <location>
        <begin position="87"/>
        <end position="188"/>
    </location>
</feature>
<reference evidence="2 3" key="1">
    <citation type="submission" date="2013-06" db="EMBL/GenBank/DDBJ databases">
        <authorList>
            <person name="Weinstock G."/>
            <person name="Sodergren E."/>
            <person name="Clifton S."/>
            <person name="Fulton L."/>
            <person name="Fulton B."/>
            <person name="Courtney L."/>
            <person name="Fronick C."/>
            <person name="Harrison M."/>
            <person name="Strong C."/>
            <person name="Farmer C."/>
            <person name="Delahaunty K."/>
            <person name="Markovic C."/>
            <person name="Hall O."/>
            <person name="Minx P."/>
            <person name="Tomlinson C."/>
            <person name="Mitreva M."/>
            <person name="Nelson J."/>
            <person name="Hou S."/>
            <person name="Wollam A."/>
            <person name="Pepin K.H."/>
            <person name="Johnson M."/>
            <person name="Bhonagiri V."/>
            <person name="Nash W.E."/>
            <person name="Warren W."/>
            <person name="Chinwalla A."/>
            <person name="Mardis E.R."/>
            <person name="Wilson R.K."/>
        </authorList>
    </citation>
    <scope>NUCLEOTIDE SEQUENCE [LARGE SCALE GENOMIC DNA]</scope>
    <source>
        <strain evidence="2 3">ATCC 51271</strain>
    </source>
</reference>